<evidence type="ECO:0000313" key="4">
    <source>
        <dbReference type="Proteomes" id="UP000028980"/>
    </source>
</evidence>
<evidence type="ECO:0000313" key="3">
    <source>
        <dbReference type="EMBL" id="GAK77358.1"/>
    </source>
</evidence>
<feature type="transmembrane region" description="Helical" evidence="1">
    <location>
        <begin position="56"/>
        <end position="78"/>
    </location>
</feature>
<evidence type="ECO:0000256" key="1">
    <source>
        <dbReference type="SAM" id="Phobius"/>
    </source>
</evidence>
<name>A0A081DEL2_NONUL</name>
<evidence type="ECO:0000259" key="2">
    <source>
        <dbReference type="Pfam" id="PF07584"/>
    </source>
</evidence>
<feature type="transmembrane region" description="Helical" evidence="1">
    <location>
        <begin position="6"/>
        <end position="24"/>
    </location>
</feature>
<dbReference type="SUPFAM" id="SSF52317">
    <property type="entry name" value="Class I glutamine amidotransferase-like"/>
    <property type="match status" value="1"/>
</dbReference>
<dbReference type="NCBIfam" id="TIGR02226">
    <property type="entry name" value="two_anch"/>
    <property type="match status" value="1"/>
</dbReference>
<keyword evidence="1" id="KW-0812">Transmembrane</keyword>
<dbReference type="AlphaFoldDB" id="A0A081DEL2"/>
<comment type="caution">
    <text evidence="3">The sequence shown here is derived from an EMBL/GenBank/DDBJ whole genome shotgun (WGS) entry which is preliminary data.</text>
</comment>
<reference evidence="3 4" key="1">
    <citation type="journal article" date="2014" name="Genome Announc.">
        <title>Draft Genome Sequences of Marine Flavobacterium Nonlabens Strains NR17, NR24, NR27, NR32, NR33, and Ara13.</title>
        <authorList>
            <person name="Nakanishi M."/>
            <person name="Meirelles P."/>
            <person name="Suzuki R."/>
            <person name="Takatani N."/>
            <person name="Mino S."/>
            <person name="Suda W."/>
            <person name="Oshima K."/>
            <person name="Hattori M."/>
            <person name="Ohkuma M."/>
            <person name="Hosokawa M."/>
            <person name="Miyashita K."/>
            <person name="Thompson F.L."/>
            <person name="Niwa A."/>
            <person name="Sawabe T."/>
            <person name="Sawabe T."/>
        </authorList>
    </citation>
    <scope>NUCLEOTIDE SEQUENCE [LARGE SCALE GENOMIC DNA]</scope>
    <source>
        <strain evidence="4">JCM19296</strain>
    </source>
</reference>
<organism evidence="3 4">
    <name type="scientific">Nonlabens ulvanivorans</name>
    <name type="common">Persicivirga ulvanivorans</name>
    <dbReference type="NCBI Taxonomy" id="906888"/>
    <lineage>
        <taxon>Bacteria</taxon>
        <taxon>Pseudomonadati</taxon>
        <taxon>Bacteroidota</taxon>
        <taxon>Flavobacteriia</taxon>
        <taxon>Flavobacteriales</taxon>
        <taxon>Flavobacteriaceae</taxon>
        <taxon>Nonlabens</taxon>
    </lineage>
</organism>
<protein>
    <recommendedName>
        <fullName evidence="2">Aerotolerance regulator N-terminal domain-containing protein</fullName>
    </recommendedName>
</protein>
<dbReference type="InterPro" id="IPR024163">
    <property type="entry name" value="Aerotolerance_reg_N"/>
</dbReference>
<dbReference type="PANTHER" id="PTHR37464">
    <property type="entry name" value="BLL2463 PROTEIN"/>
    <property type="match status" value="1"/>
</dbReference>
<dbReference type="Proteomes" id="UP000028980">
    <property type="component" value="Unassembled WGS sequence"/>
</dbReference>
<proteinExistence type="predicted"/>
<keyword evidence="1" id="KW-1133">Transmembrane helix</keyword>
<dbReference type="PANTHER" id="PTHR37464:SF1">
    <property type="entry name" value="BLL2463 PROTEIN"/>
    <property type="match status" value="1"/>
</dbReference>
<gene>
    <name evidence="3" type="ORF">JCM19296_2965</name>
</gene>
<accession>A0A081DEL2</accession>
<dbReference type="EMBL" id="BBLG01000008">
    <property type="protein sequence ID" value="GAK77358.1"/>
    <property type="molecule type" value="Genomic_DNA"/>
</dbReference>
<dbReference type="Pfam" id="PF07584">
    <property type="entry name" value="BatA"/>
    <property type="match status" value="1"/>
</dbReference>
<dbReference type="InterPro" id="IPR011933">
    <property type="entry name" value="Double_TM_dom"/>
</dbReference>
<keyword evidence="1" id="KW-0472">Membrane</keyword>
<feature type="transmembrane region" description="Helical" evidence="1">
    <location>
        <begin position="611"/>
        <end position="633"/>
    </location>
</feature>
<sequence>MIFKNPSILYGLLFLIVPIIVHLFQLRRFTKVPFTNVAFLKPLITQTRKSRQLKKWLTLLARMAVIACIVIAFAQPFIPGSNVATQEKETAIYLDNSYSMQSSGSKGELFKTAVTDLLERLPNDQKFTLFTNSNTYTNTTKKEVANDLLNSEYQSKPLSYEQIQLKANALLNDNKKRKELIIISDFQKIDETFPDTIKGLKRELVFLEAEGSNNISIDTAYISRRETNSIDISVSVTSDKAINNPVTLSLENNDVLVAKTSVDLTNLKDTGIFNFETSQPLQGRIYLEDNSLSFDNELFISNNIDRKIKVLAINTVDGDFLKRIYTEDEFDFTAVRSRDLNFNLLKEQNLIILNEINSISVNLAKEINTYLRNGGYLVMIPALDQSGYSSINNIQGTDNISEKEKRITEINYNHPLLKGVFNKQISNFQYPKVNATTNTISALNPILKFEDGSSFLFQKGNVFNFTAPLNNQNSNFKNSPLIVPILYNMGRNSLPVQQLYYHIGDKNSIAIPEKIIRDEILELRNESNAIIPKQRAFESFVLIEIEDELNNSGNYKVIKDNESITTLSFNSSRQENKLNYFTASELGSNNIAYSVEDLVYKLNEEDGVLSLWRYFVIGALFFLICELLILKFLK</sequence>
<dbReference type="InterPro" id="IPR029062">
    <property type="entry name" value="Class_I_gatase-like"/>
</dbReference>
<feature type="domain" description="Aerotolerance regulator N-terminal" evidence="2">
    <location>
        <begin position="1"/>
        <end position="76"/>
    </location>
</feature>